<dbReference type="InterPro" id="IPR025110">
    <property type="entry name" value="AMP-bd_C"/>
</dbReference>
<reference evidence="9" key="1">
    <citation type="submission" date="2023-05" db="EMBL/GenBank/DDBJ databases">
        <title>Comparative genomics of Bacillaceae isolates and their secondary metabolite potential.</title>
        <authorList>
            <person name="Song L."/>
            <person name="Nielsen L.J."/>
            <person name="Mohite O."/>
            <person name="Xu X."/>
            <person name="Weber T."/>
            <person name="Kovacs A.T."/>
        </authorList>
    </citation>
    <scope>NUCLEOTIDE SEQUENCE</scope>
    <source>
        <strain evidence="9">B2_4</strain>
    </source>
</reference>
<dbReference type="InterPro" id="IPR045851">
    <property type="entry name" value="AMP-bd_C_sf"/>
</dbReference>
<dbReference type="EMBL" id="CP126084">
    <property type="protein sequence ID" value="WHX50793.1"/>
    <property type="molecule type" value="Genomic_DNA"/>
</dbReference>
<dbReference type="Proteomes" id="UP001177943">
    <property type="component" value="Chromosome"/>
</dbReference>
<dbReference type="SUPFAM" id="SSF56801">
    <property type="entry name" value="Acetyl-CoA synthetase-like"/>
    <property type="match status" value="1"/>
</dbReference>
<dbReference type="GO" id="GO:0004467">
    <property type="term" value="F:long-chain fatty acid-CoA ligase activity"/>
    <property type="evidence" value="ECO:0007669"/>
    <property type="project" value="UniProtKB-EC"/>
</dbReference>
<dbReference type="InterPro" id="IPR042099">
    <property type="entry name" value="ANL_N_sf"/>
</dbReference>
<evidence type="ECO:0000259" key="8">
    <source>
        <dbReference type="Pfam" id="PF13193"/>
    </source>
</evidence>
<keyword evidence="3" id="KW-0436">Ligase</keyword>
<dbReference type="AlphaFoldDB" id="A0AA95IE14"/>
<evidence type="ECO:0000256" key="3">
    <source>
        <dbReference type="ARBA" id="ARBA00022598"/>
    </source>
</evidence>
<dbReference type="KEGG" id="pwn:QNH46_09150"/>
<dbReference type="PANTHER" id="PTHR43767:SF8">
    <property type="entry name" value="LONG-CHAIN-FATTY-ACID--COA LIGASE"/>
    <property type="match status" value="1"/>
</dbReference>
<evidence type="ECO:0000256" key="6">
    <source>
        <dbReference type="ARBA" id="ARBA00042773"/>
    </source>
</evidence>
<evidence type="ECO:0000256" key="1">
    <source>
        <dbReference type="ARBA" id="ARBA00004170"/>
    </source>
</evidence>
<comment type="pathway">
    <text evidence="2">Lipid metabolism; fatty acid beta-oxidation.</text>
</comment>
<evidence type="ECO:0000256" key="4">
    <source>
        <dbReference type="ARBA" id="ARBA00026121"/>
    </source>
</evidence>
<sequence>MKLFWVDEYRNQTKSYSDLIKDLNSLNLGNSSIFNYNPYHIYLQIIHSILCNYKVTIVDKIPEEQSNSFFTTPLDLIDETDLYKRLNEQIDNSWRITILTSGTTSKPKAVEHSLESLTRAVKKRASHADDIWALAYHPTHFAALQVFFQAFWNKNTIVNMFDIDKKHFALKMKQFGVTHISATPTFYRNTLFFIDEPLMIVKRVVFGGEVFDKNLVHKIKGYFPNAKIKNIYATTEAGSLFSSCNGEFIIPIDLYKYISFSKENELLIHKALLGEFHQEKSNFIDEWFPTGDIVEKVNEVSFRFIGRKTEMINVGGYKVNPMEVEDEIRKISGVVDVIVTSKENKLIGNVLIAEVIAQEDQHEEIISFQIKNLSTISKWKVPRVVRFVETLNTSRTGKLIRRHQ</sequence>
<gene>
    <name evidence="9" type="ORF">QNH46_09150</name>
</gene>
<dbReference type="RefSeq" id="WP_283927825.1">
    <property type="nucleotide sequence ID" value="NZ_CP126084.1"/>
</dbReference>
<evidence type="ECO:0000259" key="7">
    <source>
        <dbReference type="Pfam" id="PF00501"/>
    </source>
</evidence>
<feature type="domain" description="AMP-dependent synthetase/ligase" evidence="7">
    <location>
        <begin position="96"/>
        <end position="243"/>
    </location>
</feature>
<dbReference type="Pfam" id="PF00501">
    <property type="entry name" value="AMP-binding"/>
    <property type="match status" value="1"/>
</dbReference>
<evidence type="ECO:0000256" key="5">
    <source>
        <dbReference type="ARBA" id="ARBA00039545"/>
    </source>
</evidence>
<dbReference type="InterPro" id="IPR050237">
    <property type="entry name" value="ATP-dep_AMP-bd_enzyme"/>
</dbReference>
<dbReference type="GO" id="GO:0016020">
    <property type="term" value="C:membrane"/>
    <property type="evidence" value="ECO:0007669"/>
    <property type="project" value="UniProtKB-SubCell"/>
</dbReference>
<dbReference type="Gene3D" id="3.30.300.30">
    <property type="match status" value="1"/>
</dbReference>
<evidence type="ECO:0000313" key="9">
    <source>
        <dbReference type="EMBL" id="WHX50793.1"/>
    </source>
</evidence>
<protein>
    <recommendedName>
        <fullName evidence="5">Long-chain-fatty-acid--CoA ligase</fullName>
        <ecNumber evidence="4">6.2.1.3</ecNumber>
    </recommendedName>
    <alternativeName>
        <fullName evidence="6">Long-chain acyl-CoA synthetase</fullName>
    </alternativeName>
</protein>
<evidence type="ECO:0000256" key="2">
    <source>
        <dbReference type="ARBA" id="ARBA00005005"/>
    </source>
</evidence>
<dbReference type="Pfam" id="PF13193">
    <property type="entry name" value="AMP-binding_C"/>
    <property type="match status" value="1"/>
</dbReference>
<name>A0AA95IE14_9BACL</name>
<evidence type="ECO:0000313" key="10">
    <source>
        <dbReference type="Proteomes" id="UP001177943"/>
    </source>
</evidence>
<dbReference type="EC" id="6.2.1.3" evidence="4"/>
<organism evidence="9 10">
    <name type="scientific">Paenibacillus woosongensis</name>
    <dbReference type="NCBI Taxonomy" id="307580"/>
    <lineage>
        <taxon>Bacteria</taxon>
        <taxon>Bacillati</taxon>
        <taxon>Bacillota</taxon>
        <taxon>Bacilli</taxon>
        <taxon>Bacillales</taxon>
        <taxon>Paenibacillaceae</taxon>
        <taxon>Paenibacillus</taxon>
    </lineage>
</organism>
<dbReference type="InterPro" id="IPR000873">
    <property type="entry name" value="AMP-dep_synth/lig_dom"/>
</dbReference>
<dbReference type="Gene3D" id="3.40.50.12780">
    <property type="entry name" value="N-terminal domain of ligase-like"/>
    <property type="match status" value="1"/>
</dbReference>
<dbReference type="PANTHER" id="PTHR43767">
    <property type="entry name" value="LONG-CHAIN-FATTY-ACID--COA LIGASE"/>
    <property type="match status" value="1"/>
</dbReference>
<comment type="subcellular location">
    <subcellularLocation>
        <location evidence="1">Membrane</location>
        <topology evidence="1">Peripheral membrane protein</topology>
    </subcellularLocation>
</comment>
<feature type="domain" description="AMP-binding enzyme C-terminal" evidence="8">
    <location>
        <begin position="323"/>
        <end position="398"/>
    </location>
</feature>
<accession>A0AA95IE14</accession>
<proteinExistence type="predicted"/>